<organism evidence="4">
    <name type="scientific">bioreactor metagenome</name>
    <dbReference type="NCBI Taxonomy" id="1076179"/>
    <lineage>
        <taxon>unclassified sequences</taxon>
        <taxon>metagenomes</taxon>
        <taxon>ecological metagenomes</taxon>
    </lineage>
</organism>
<name>A0A645D5Y7_9ZZZZ</name>
<dbReference type="Gene3D" id="3.40.50.10420">
    <property type="entry name" value="NagB/RpiA/CoA transferase-like"/>
    <property type="match status" value="1"/>
</dbReference>
<dbReference type="InterPro" id="IPR037171">
    <property type="entry name" value="NagB/RpiA_transferase-like"/>
</dbReference>
<proteinExistence type="inferred from homology"/>
<dbReference type="Pfam" id="PF01812">
    <property type="entry name" value="5-FTHF_cyc-lig"/>
    <property type="match status" value="1"/>
</dbReference>
<evidence type="ECO:0000256" key="2">
    <source>
        <dbReference type="ARBA" id="ARBA00022741"/>
    </source>
</evidence>
<dbReference type="SUPFAM" id="SSF100950">
    <property type="entry name" value="NagB/RpiA/CoA transferase-like"/>
    <property type="match status" value="1"/>
</dbReference>
<keyword evidence="4" id="KW-0436">Ligase</keyword>
<dbReference type="GO" id="GO:0030272">
    <property type="term" value="F:5-formyltetrahydrofolate cyclo-ligase activity"/>
    <property type="evidence" value="ECO:0007669"/>
    <property type="project" value="UniProtKB-EC"/>
</dbReference>
<keyword evidence="2" id="KW-0547">Nucleotide-binding</keyword>
<dbReference type="AlphaFoldDB" id="A0A645D5Y7"/>
<dbReference type="PANTHER" id="PTHR23407">
    <property type="entry name" value="ATPASE INHIBITOR/5-FORMYLTETRAHYDROFOLATE CYCLO-LIGASE"/>
    <property type="match status" value="1"/>
</dbReference>
<comment type="similarity">
    <text evidence="1">Belongs to the 5-formyltetrahydrofolate cyclo-ligase family.</text>
</comment>
<gene>
    <name evidence="4" type="primary">ygfA_3</name>
    <name evidence="4" type="ORF">SDC9_131560</name>
</gene>
<dbReference type="NCBIfam" id="TIGR02727">
    <property type="entry name" value="MTHFS_bact"/>
    <property type="match status" value="1"/>
</dbReference>
<reference evidence="4" key="1">
    <citation type="submission" date="2019-08" db="EMBL/GenBank/DDBJ databases">
        <authorList>
            <person name="Kucharzyk K."/>
            <person name="Murdoch R.W."/>
            <person name="Higgins S."/>
            <person name="Loffler F."/>
        </authorList>
    </citation>
    <scope>NUCLEOTIDE SEQUENCE</scope>
</reference>
<keyword evidence="3" id="KW-0067">ATP-binding</keyword>
<protein>
    <submittedName>
        <fullName evidence="4">5-formyltetrahydrofolate cyclo-ligase</fullName>
        <ecNumber evidence="4">6.3.3.2</ecNumber>
    </submittedName>
</protein>
<dbReference type="PIRSF" id="PIRSF006806">
    <property type="entry name" value="FTHF_cligase"/>
    <property type="match status" value="1"/>
</dbReference>
<dbReference type="EC" id="6.3.3.2" evidence="4"/>
<dbReference type="GO" id="GO:0005524">
    <property type="term" value="F:ATP binding"/>
    <property type="evidence" value="ECO:0007669"/>
    <property type="project" value="UniProtKB-KW"/>
</dbReference>
<dbReference type="GO" id="GO:0035999">
    <property type="term" value="P:tetrahydrofolate interconversion"/>
    <property type="evidence" value="ECO:0007669"/>
    <property type="project" value="TreeGrafter"/>
</dbReference>
<dbReference type="InterPro" id="IPR002698">
    <property type="entry name" value="FTHF_cligase"/>
</dbReference>
<comment type="caution">
    <text evidence="4">The sequence shown here is derived from an EMBL/GenBank/DDBJ whole genome shotgun (WGS) entry which is preliminary data.</text>
</comment>
<sequence>METKQALRNAIRAQAYRDFRDEDAKSCISLLSSSAYAKARCIFAFSPLGDEVDLSMVLKDALAHKVLALPVSDREGSLHFYQARSLELLHVGRYGISEPQATEELFPTKEDLLLVPAVAYTVQGQRLGRGKGYYDRYLAKHSSCPTLGICRSHQLVRSLPVEAHDKRVDAVLCAGVFY</sequence>
<dbReference type="EMBL" id="VSSQ01033020">
    <property type="protein sequence ID" value="MPM84488.1"/>
    <property type="molecule type" value="Genomic_DNA"/>
</dbReference>
<dbReference type="PANTHER" id="PTHR23407:SF1">
    <property type="entry name" value="5-FORMYLTETRAHYDROFOLATE CYCLO-LIGASE"/>
    <property type="match status" value="1"/>
</dbReference>
<evidence type="ECO:0000256" key="3">
    <source>
        <dbReference type="ARBA" id="ARBA00022840"/>
    </source>
</evidence>
<evidence type="ECO:0000256" key="1">
    <source>
        <dbReference type="ARBA" id="ARBA00010638"/>
    </source>
</evidence>
<dbReference type="GO" id="GO:0009396">
    <property type="term" value="P:folic acid-containing compound biosynthetic process"/>
    <property type="evidence" value="ECO:0007669"/>
    <property type="project" value="TreeGrafter"/>
</dbReference>
<evidence type="ECO:0000313" key="4">
    <source>
        <dbReference type="EMBL" id="MPM84488.1"/>
    </source>
</evidence>
<dbReference type="InterPro" id="IPR024185">
    <property type="entry name" value="FTHF_cligase-like_sf"/>
</dbReference>
<accession>A0A645D5Y7</accession>